<sequence>MDVSWVKSKAPLLSKTEIPENLLKDQAKSHSRLFGQGEAKSKGKYQKMDFLDGGREYPIAILNFQHGSRGDLETLGVIERSPEPGLSFGYVHNSKPLPMPISEPQVPEKSFRDTMKETKVEAEEKLPNNNFRD</sequence>
<dbReference type="Pfam" id="PF25534">
    <property type="entry name" value="DUF7918"/>
    <property type="match status" value="1"/>
</dbReference>
<feature type="compositionally biased region" description="Basic and acidic residues" evidence="1">
    <location>
        <begin position="109"/>
        <end position="133"/>
    </location>
</feature>
<dbReference type="GeneID" id="5440731"/>
<feature type="region of interest" description="Disordered" evidence="1">
    <location>
        <begin position="96"/>
        <end position="133"/>
    </location>
</feature>
<dbReference type="EMBL" id="CP009809">
    <property type="protein sequence ID" value="ATZ49818.1"/>
    <property type="molecule type" value="Genomic_DNA"/>
</dbReference>
<accession>A0A384JGV3</accession>
<organism evidence="3 4">
    <name type="scientific">Botryotinia fuckeliana (strain B05.10)</name>
    <name type="common">Noble rot fungus</name>
    <name type="synonym">Botrytis cinerea</name>
    <dbReference type="NCBI Taxonomy" id="332648"/>
    <lineage>
        <taxon>Eukaryota</taxon>
        <taxon>Fungi</taxon>
        <taxon>Dikarya</taxon>
        <taxon>Ascomycota</taxon>
        <taxon>Pezizomycotina</taxon>
        <taxon>Leotiomycetes</taxon>
        <taxon>Helotiales</taxon>
        <taxon>Sclerotiniaceae</taxon>
        <taxon>Botrytis</taxon>
    </lineage>
</organism>
<dbReference type="OrthoDB" id="3364132at2759"/>
<keyword evidence="4" id="KW-1185">Reference proteome</keyword>
<evidence type="ECO:0000313" key="4">
    <source>
        <dbReference type="Proteomes" id="UP000001798"/>
    </source>
</evidence>
<reference evidence="3 4" key="2">
    <citation type="journal article" date="2012" name="Eukaryot. Cell">
        <title>Genome update of Botrytis cinerea strains B05.10 and T4.</title>
        <authorList>
            <person name="Staats M."/>
            <person name="van Kan J.A."/>
        </authorList>
    </citation>
    <scope>NUCLEOTIDE SEQUENCE [LARGE SCALE GENOMIC DNA]</scope>
    <source>
        <strain evidence="3 4">B05.10</strain>
    </source>
</reference>
<dbReference type="VEuPathDB" id="FungiDB:Bcin05g02220"/>
<dbReference type="InterPro" id="IPR057678">
    <property type="entry name" value="DUF7918"/>
</dbReference>
<feature type="domain" description="DUF7918" evidence="2">
    <location>
        <begin position="13"/>
        <end position="81"/>
    </location>
</feature>
<dbReference type="Proteomes" id="UP000001798">
    <property type="component" value="Chromosome 5"/>
</dbReference>
<evidence type="ECO:0000259" key="2">
    <source>
        <dbReference type="Pfam" id="PF25534"/>
    </source>
</evidence>
<dbReference type="AlphaFoldDB" id="A0A384JGV3"/>
<dbReference type="KEGG" id="bfu:BCIN_05g02220"/>
<evidence type="ECO:0000256" key="1">
    <source>
        <dbReference type="SAM" id="MobiDB-lite"/>
    </source>
</evidence>
<dbReference type="RefSeq" id="XP_024548674.1">
    <property type="nucleotide sequence ID" value="XM_024692892.1"/>
</dbReference>
<protein>
    <recommendedName>
        <fullName evidence="2">DUF7918 domain-containing protein</fullName>
    </recommendedName>
</protein>
<reference evidence="3 4" key="3">
    <citation type="journal article" date="2017" name="Mol. Plant Pathol.">
        <title>A gapless genome sequence of the fungus Botrytis cinerea.</title>
        <authorList>
            <person name="Van Kan J.A."/>
            <person name="Stassen J.H."/>
            <person name="Mosbach A."/>
            <person name="Van Der Lee T.A."/>
            <person name="Faino L."/>
            <person name="Farmer A.D."/>
            <person name="Papasotiriou D.G."/>
            <person name="Zhou S."/>
            <person name="Seidl M.F."/>
            <person name="Cottam E."/>
            <person name="Edel D."/>
            <person name="Hahn M."/>
            <person name="Schwartz D.C."/>
            <person name="Dietrich R.A."/>
            <person name="Widdison S."/>
            <person name="Scalliet G."/>
        </authorList>
    </citation>
    <scope>NUCLEOTIDE SEQUENCE [LARGE SCALE GENOMIC DNA]</scope>
    <source>
        <strain evidence="3 4">B05.10</strain>
    </source>
</reference>
<name>A0A384JGV3_BOTFB</name>
<gene>
    <name evidence="3" type="ORF">BCIN_05g02220</name>
</gene>
<proteinExistence type="predicted"/>
<reference evidence="3 4" key="1">
    <citation type="journal article" date="2011" name="PLoS Genet.">
        <title>Genomic analysis of the necrotrophic fungal pathogens Sclerotinia sclerotiorum and Botrytis cinerea.</title>
        <authorList>
            <person name="Amselem J."/>
            <person name="Cuomo C.A."/>
            <person name="van Kan J.A."/>
            <person name="Viaud M."/>
            <person name="Benito E.P."/>
            <person name="Couloux A."/>
            <person name="Coutinho P.M."/>
            <person name="de Vries R.P."/>
            <person name="Dyer P.S."/>
            <person name="Fillinger S."/>
            <person name="Fournier E."/>
            <person name="Gout L."/>
            <person name="Hahn M."/>
            <person name="Kohn L."/>
            <person name="Lapalu N."/>
            <person name="Plummer K.M."/>
            <person name="Pradier J.M."/>
            <person name="Quevillon E."/>
            <person name="Sharon A."/>
            <person name="Simon A."/>
            <person name="ten Have A."/>
            <person name="Tudzynski B."/>
            <person name="Tudzynski P."/>
            <person name="Wincker P."/>
            <person name="Andrew M."/>
            <person name="Anthouard V."/>
            <person name="Beever R.E."/>
            <person name="Beffa R."/>
            <person name="Benoit I."/>
            <person name="Bouzid O."/>
            <person name="Brault B."/>
            <person name="Chen Z."/>
            <person name="Choquer M."/>
            <person name="Collemare J."/>
            <person name="Cotton P."/>
            <person name="Danchin E.G."/>
            <person name="Da Silva C."/>
            <person name="Gautier A."/>
            <person name="Giraud C."/>
            <person name="Giraud T."/>
            <person name="Gonzalez C."/>
            <person name="Grossetete S."/>
            <person name="Guldener U."/>
            <person name="Henrissat B."/>
            <person name="Howlett B.J."/>
            <person name="Kodira C."/>
            <person name="Kretschmer M."/>
            <person name="Lappartient A."/>
            <person name="Leroch M."/>
            <person name="Levis C."/>
            <person name="Mauceli E."/>
            <person name="Neuveglise C."/>
            <person name="Oeser B."/>
            <person name="Pearson M."/>
            <person name="Poulain J."/>
            <person name="Poussereau N."/>
            <person name="Quesneville H."/>
            <person name="Rascle C."/>
            <person name="Schumacher J."/>
            <person name="Segurens B."/>
            <person name="Sexton A."/>
            <person name="Silva E."/>
            <person name="Sirven C."/>
            <person name="Soanes D.M."/>
            <person name="Talbot N.J."/>
            <person name="Templeton M."/>
            <person name="Yandava C."/>
            <person name="Yarden O."/>
            <person name="Zeng Q."/>
            <person name="Rollins J.A."/>
            <person name="Lebrun M.H."/>
            <person name="Dickman M."/>
        </authorList>
    </citation>
    <scope>NUCLEOTIDE SEQUENCE [LARGE SCALE GENOMIC DNA]</scope>
    <source>
        <strain evidence="3 4">B05.10</strain>
    </source>
</reference>
<evidence type="ECO:0000313" key="3">
    <source>
        <dbReference type="EMBL" id="ATZ49818.1"/>
    </source>
</evidence>